<protein>
    <submittedName>
        <fullName evidence="2">Uncharacterized protein</fullName>
    </submittedName>
</protein>
<evidence type="ECO:0000256" key="1">
    <source>
        <dbReference type="SAM" id="SignalP"/>
    </source>
</evidence>
<dbReference type="EMBL" id="CP010429">
    <property type="protein sequence ID" value="AKD55039.1"/>
    <property type="molecule type" value="Genomic_DNA"/>
</dbReference>
<dbReference type="HOGENOM" id="CLU_383507_0_0_10"/>
<feature type="signal peptide" evidence="1">
    <location>
        <begin position="1"/>
        <end position="21"/>
    </location>
</feature>
<dbReference type="STRING" id="1379870.SD10_09110"/>
<name>A0A0E3ZTJ8_9BACT</name>
<proteinExistence type="predicted"/>
<dbReference type="RefSeq" id="WP_046573519.1">
    <property type="nucleotide sequence ID" value="NZ_CP010429.1"/>
</dbReference>
<dbReference type="AlphaFoldDB" id="A0A0E3ZTJ8"/>
<keyword evidence="3" id="KW-1185">Reference proteome</keyword>
<dbReference type="KEGG" id="srd:SD10_09110"/>
<dbReference type="Proteomes" id="UP000033054">
    <property type="component" value="Chromosome"/>
</dbReference>
<organism evidence="2 3">
    <name type="scientific">Spirosoma radiotolerans</name>
    <dbReference type="NCBI Taxonomy" id="1379870"/>
    <lineage>
        <taxon>Bacteria</taxon>
        <taxon>Pseudomonadati</taxon>
        <taxon>Bacteroidota</taxon>
        <taxon>Cytophagia</taxon>
        <taxon>Cytophagales</taxon>
        <taxon>Cytophagaceae</taxon>
        <taxon>Spirosoma</taxon>
    </lineage>
</organism>
<reference evidence="2 3" key="1">
    <citation type="journal article" date="2014" name="Curr. Microbiol.">
        <title>Spirosoma radiotolerans sp. nov., a gamma-radiation-resistant bacterium isolated from gamma ray-irradiated soil.</title>
        <authorList>
            <person name="Lee J.J."/>
            <person name="Srinivasan S."/>
            <person name="Lim S."/>
            <person name="Joe M."/>
            <person name="Im S."/>
            <person name="Bae S.I."/>
            <person name="Park K.R."/>
            <person name="Han J.H."/>
            <person name="Park S.H."/>
            <person name="Joo B.M."/>
            <person name="Park S.J."/>
            <person name="Kim M.K."/>
        </authorList>
    </citation>
    <scope>NUCLEOTIDE SEQUENCE [LARGE SCALE GENOMIC DNA]</scope>
    <source>
        <strain evidence="2 3">DG5A</strain>
    </source>
</reference>
<evidence type="ECO:0000313" key="2">
    <source>
        <dbReference type="EMBL" id="AKD55039.1"/>
    </source>
</evidence>
<dbReference type="OrthoDB" id="633728at2"/>
<evidence type="ECO:0000313" key="3">
    <source>
        <dbReference type="Proteomes" id="UP000033054"/>
    </source>
</evidence>
<feature type="chain" id="PRO_5002416774" evidence="1">
    <location>
        <begin position="22"/>
        <end position="721"/>
    </location>
</feature>
<sequence>MKKTKTVLLFLLSLWSVLALGQGTQVFTIAPATGFAGTPYQIKFTRDKTKYPLNDAGLSALKNDVALGKLTLTVVSSGCIIPAGTIPPLIAPTCSFSVSAPSWLTGLQYRHDGTTLTVQTAGDVSQMAFDTSPKTTFVTTNPDGVTIASGDFKGYATISNGIYNRQWQINKAPTSFSITTKNSSGATYSKVFSATTGANFISLIGTTTGPPSSTTTSPGSGTGVSDGDFVAGAFNFADLPSASIPSDYRASLETDKIKVTLDLKEGHEPDKGLAGGIRFFTDKTTGNNTLNVPIFQAGSGNDYGHPLGTVNDGRSINECLYRYPAPWTYNGVSLGIGDNVNETGDVYETPSRLISYGNDGTTLFTAIEPNQWDGNGLRTGDVFKKWIRVNGNEMRVWYESKFNRGPSSGQNERQESRFQEAPCDYLNGNYSTIYFYDGDTPYQNASPRSFQLDDNSGMTPGATFMTENWMAGCDPATGRCQGIILETPAGQMGQFQSKGSYNAEGSLLSSTYIAYYPFQMLDANIKWRHSLIFVVGTLAEIRAKAYQYTSWKRTLEYKFNKSGRQGWGGRWFNDGGYKETRSTWGPIVWTSNEGEIVTPAVALDGSIKKTYMRYRYTSSTRLNVNMVARWTRARQAAGYTNGTPLWDQRFPEGAAVGDDYAKTFSLIADGQWHVKELDFSDRPQWRQIITQVRFTCDGASAVGESLEVDWFSGSPSGPSSN</sequence>
<gene>
    <name evidence="2" type="ORF">SD10_09110</name>
</gene>
<accession>A0A0E3ZTJ8</accession>
<dbReference type="PATRIC" id="fig|1379870.5.peg.1984"/>
<keyword evidence="1" id="KW-0732">Signal</keyword>